<dbReference type="CDD" id="cd11386">
    <property type="entry name" value="MCP_signal"/>
    <property type="match status" value="1"/>
</dbReference>
<comment type="similarity">
    <text evidence="3">Belongs to the methyl-accepting chemotaxis (MCP) protein family.</text>
</comment>
<dbReference type="PROSITE" id="PS50111">
    <property type="entry name" value="CHEMOTAXIS_TRANSDUC_2"/>
    <property type="match status" value="1"/>
</dbReference>
<dbReference type="InterPro" id="IPR004089">
    <property type="entry name" value="MCPsignal_dom"/>
</dbReference>
<evidence type="ECO:0000313" key="10">
    <source>
        <dbReference type="Proteomes" id="UP000294546"/>
    </source>
</evidence>
<dbReference type="Pfam" id="PF00672">
    <property type="entry name" value="HAMP"/>
    <property type="match status" value="1"/>
</dbReference>
<comment type="caution">
    <text evidence="9">The sequence shown here is derived from an EMBL/GenBank/DDBJ whole genome shotgun (WGS) entry which is preliminary data.</text>
</comment>
<keyword evidence="6" id="KW-0472">Membrane</keyword>
<feature type="region of interest" description="Disordered" evidence="5">
    <location>
        <begin position="430"/>
        <end position="449"/>
    </location>
</feature>
<name>A0A4V2PEE7_9GAMM</name>
<organism evidence="9 10">
    <name type="scientific">Marinobacterium mangrovicola</name>
    <dbReference type="NCBI Taxonomy" id="1476959"/>
    <lineage>
        <taxon>Bacteria</taxon>
        <taxon>Pseudomonadati</taxon>
        <taxon>Pseudomonadota</taxon>
        <taxon>Gammaproteobacteria</taxon>
        <taxon>Oceanospirillales</taxon>
        <taxon>Oceanospirillaceae</taxon>
        <taxon>Marinobacterium</taxon>
    </lineage>
</organism>
<dbReference type="FunFam" id="1.10.287.950:FF:000001">
    <property type="entry name" value="Methyl-accepting chemotaxis sensory transducer"/>
    <property type="match status" value="1"/>
</dbReference>
<keyword evidence="2 4" id="KW-0807">Transducer</keyword>
<evidence type="ECO:0000256" key="1">
    <source>
        <dbReference type="ARBA" id="ARBA00004370"/>
    </source>
</evidence>
<dbReference type="Gene3D" id="1.10.287.950">
    <property type="entry name" value="Methyl-accepting chemotaxis protein"/>
    <property type="match status" value="1"/>
</dbReference>
<dbReference type="RefSeq" id="WP_132287916.1">
    <property type="nucleotide sequence ID" value="NZ_SMFU01000007.1"/>
</dbReference>
<feature type="domain" description="HAMP" evidence="8">
    <location>
        <begin position="361"/>
        <end position="415"/>
    </location>
</feature>
<dbReference type="SUPFAM" id="SSF58104">
    <property type="entry name" value="Methyl-accepting chemotaxis protein (MCP) signaling domain"/>
    <property type="match status" value="1"/>
</dbReference>
<feature type="domain" description="Methyl-accepting transducer" evidence="7">
    <location>
        <begin position="420"/>
        <end position="656"/>
    </location>
</feature>
<keyword evidence="10" id="KW-1185">Reference proteome</keyword>
<dbReference type="GO" id="GO:0007165">
    <property type="term" value="P:signal transduction"/>
    <property type="evidence" value="ECO:0007669"/>
    <property type="project" value="UniProtKB-KW"/>
</dbReference>
<feature type="transmembrane region" description="Helical" evidence="6">
    <location>
        <begin position="338"/>
        <end position="364"/>
    </location>
</feature>
<gene>
    <name evidence="9" type="ORF">CLV83_0838</name>
</gene>
<dbReference type="GO" id="GO:0016020">
    <property type="term" value="C:membrane"/>
    <property type="evidence" value="ECO:0007669"/>
    <property type="project" value="UniProtKB-SubCell"/>
</dbReference>
<sequence length="692" mass="74107">MKNLSLRFKLSLFSMLALVVALGVLVAVALSQLQVLSDITIDSASEKEEGAARQSLELAGSKASEQITSLLQSAYLTPRTLAGEMALTAESEPLSRDSVKRLVQGALAANPVISSSYAQFEPNAYDGRDAEYRGDLSHSSNTGTLDVYWVREESGLTFYPTEDTSSKYSEERDENGTRESEWYLCGMENKRDCLIEPYLYEISPGNSIMMTSLTSPVVADGSFIGIVGADINLPVLQKDIEALAATLYGGQANVVLLSELGRLIAANEYSGSLGKKLADVSTQYAGTKTLGADSMQVSFPIRVADANWELLISVPREVIFADLQNLISTIDDSRQDTLVTLLSISVGVLVLVMFGLQLFAIGITRPLKDLGLRMKALAGAEGDLTHQLERTSHSELNDVVEGFNGFTQKIRLLIADLVTHSEQLKSSAAALSTTASHTEVSTSEQRRELESVATAANEMSATATDVAQRAARTAEDSNAANTEVTSVREKLAATVQEIGEVSDAIQTASASVGQVADQSNTIFGIVETIRGVAEQTNLLALNAAIEAARAGEQGRGFAVVADEVRDLAARTQKATAEIDELIRQLKQGVDISVAQMETCLERVSVTVEESQESYDRLEGASGRIESISDDATQVATAAEEQSMVNEEINRNITLIGDAASELAETAEKVKSLGSEVSSCAGQIDEQLGRFKI</sequence>
<evidence type="ECO:0000256" key="6">
    <source>
        <dbReference type="SAM" id="Phobius"/>
    </source>
</evidence>
<dbReference type="GO" id="GO:0006935">
    <property type="term" value="P:chemotaxis"/>
    <property type="evidence" value="ECO:0007669"/>
    <property type="project" value="UniProtKB-ARBA"/>
</dbReference>
<dbReference type="PROSITE" id="PS50885">
    <property type="entry name" value="HAMP"/>
    <property type="match status" value="1"/>
</dbReference>
<dbReference type="OrthoDB" id="2489132at2"/>
<keyword evidence="6" id="KW-1133">Transmembrane helix</keyword>
<dbReference type="Pfam" id="PF00015">
    <property type="entry name" value="MCPsignal"/>
    <property type="match status" value="1"/>
</dbReference>
<evidence type="ECO:0000259" key="8">
    <source>
        <dbReference type="PROSITE" id="PS50885"/>
    </source>
</evidence>
<evidence type="ECO:0000313" key="9">
    <source>
        <dbReference type="EMBL" id="TCK08746.1"/>
    </source>
</evidence>
<protein>
    <submittedName>
        <fullName evidence="9">Methyl-accepting chemotaxis protein</fullName>
    </submittedName>
</protein>
<reference evidence="9 10" key="1">
    <citation type="submission" date="2019-03" db="EMBL/GenBank/DDBJ databases">
        <title>Genomic Encyclopedia of Archaeal and Bacterial Type Strains, Phase II (KMG-II): from individual species to whole genera.</title>
        <authorList>
            <person name="Goeker M."/>
        </authorList>
    </citation>
    <scope>NUCLEOTIDE SEQUENCE [LARGE SCALE GENOMIC DNA]</scope>
    <source>
        <strain evidence="9 10">DSM 27697</strain>
    </source>
</reference>
<dbReference type="Proteomes" id="UP000294546">
    <property type="component" value="Unassembled WGS sequence"/>
</dbReference>
<dbReference type="AlphaFoldDB" id="A0A4V2PEE7"/>
<dbReference type="CDD" id="cd12913">
    <property type="entry name" value="PDC1_MCP_like"/>
    <property type="match status" value="1"/>
</dbReference>
<dbReference type="EMBL" id="SMFU01000007">
    <property type="protein sequence ID" value="TCK08746.1"/>
    <property type="molecule type" value="Genomic_DNA"/>
</dbReference>
<dbReference type="Gene3D" id="3.30.450.20">
    <property type="entry name" value="PAS domain"/>
    <property type="match status" value="1"/>
</dbReference>
<proteinExistence type="inferred from homology"/>
<dbReference type="SMART" id="SM00304">
    <property type="entry name" value="HAMP"/>
    <property type="match status" value="1"/>
</dbReference>
<keyword evidence="6" id="KW-0812">Transmembrane</keyword>
<evidence type="ECO:0000256" key="2">
    <source>
        <dbReference type="ARBA" id="ARBA00023224"/>
    </source>
</evidence>
<dbReference type="PANTHER" id="PTHR32089:SF112">
    <property type="entry name" value="LYSOZYME-LIKE PROTEIN-RELATED"/>
    <property type="match status" value="1"/>
</dbReference>
<evidence type="ECO:0000259" key="7">
    <source>
        <dbReference type="PROSITE" id="PS50111"/>
    </source>
</evidence>
<dbReference type="Pfam" id="PF22673">
    <property type="entry name" value="MCP-like_PDC_1"/>
    <property type="match status" value="1"/>
</dbReference>
<evidence type="ECO:0000256" key="5">
    <source>
        <dbReference type="SAM" id="MobiDB-lite"/>
    </source>
</evidence>
<accession>A0A4V2PEE7</accession>
<dbReference type="PANTHER" id="PTHR32089">
    <property type="entry name" value="METHYL-ACCEPTING CHEMOTAXIS PROTEIN MCPB"/>
    <property type="match status" value="1"/>
</dbReference>
<evidence type="ECO:0000256" key="3">
    <source>
        <dbReference type="ARBA" id="ARBA00029447"/>
    </source>
</evidence>
<evidence type="ECO:0000256" key="4">
    <source>
        <dbReference type="PROSITE-ProRule" id="PRU00284"/>
    </source>
</evidence>
<dbReference type="SMART" id="SM00283">
    <property type="entry name" value="MA"/>
    <property type="match status" value="1"/>
</dbReference>
<dbReference type="InterPro" id="IPR003660">
    <property type="entry name" value="HAMP_dom"/>
</dbReference>
<dbReference type="CDD" id="cd06225">
    <property type="entry name" value="HAMP"/>
    <property type="match status" value="1"/>
</dbReference>
<comment type="subcellular location">
    <subcellularLocation>
        <location evidence="1">Membrane</location>
    </subcellularLocation>
</comment>